<keyword evidence="2" id="KW-1185">Reference proteome</keyword>
<sequence>FNITDGAPTRAACLHRRRRRYQRHFSAMHFLNWITSRTRLCEYFVSAAGKETFGPASA</sequence>
<feature type="non-terminal residue" evidence="1">
    <location>
        <position position="1"/>
    </location>
</feature>
<dbReference type="EMBL" id="JANJYI010000007">
    <property type="protein sequence ID" value="KAK2641853.1"/>
    <property type="molecule type" value="Genomic_DNA"/>
</dbReference>
<accession>A0AAD9WTE6</accession>
<reference evidence="1" key="1">
    <citation type="journal article" date="2023" name="Plant J.">
        <title>Genome sequences and population genomics provide insights into the demographic history, inbreeding, and mutation load of two 'living fossil' tree species of Dipteronia.</title>
        <authorList>
            <person name="Feng Y."/>
            <person name="Comes H.P."/>
            <person name="Chen J."/>
            <person name="Zhu S."/>
            <person name="Lu R."/>
            <person name="Zhang X."/>
            <person name="Li P."/>
            <person name="Qiu J."/>
            <person name="Olsen K.M."/>
            <person name="Qiu Y."/>
        </authorList>
    </citation>
    <scope>NUCLEOTIDE SEQUENCE</scope>
    <source>
        <strain evidence="1">KIB01</strain>
    </source>
</reference>
<evidence type="ECO:0000313" key="1">
    <source>
        <dbReference type="EMBL" id="KAK2641853.1"/>
    </source>
</evidence>
<protein>
    <submittedName>
        <fullName evidence="1">Uncharacterized protein</fullName>
    </submittedName>
</protein>
<gene>
    <name evidence="1" type="ORF">Ddye_023616</name>
</gene>
<dbReference type="AlphaFoldDB" id="A0AAD9WTE6"/>
<organism evidence="1 2">
    <name type="scientific">Dipteronia dyeriana</name>
    <dbReference type="NCBI Taxonomy" id="168575"/>
    <lineage>
        <taxon>Eukaryota</taxon>
        <taxon>Viridiplantae</taxon>
        <taxon>Streptophyta</taxon>
        <taxon>Embryophyta</taxon>
        <taxon>Tracheophyta</taxon>
        <taxon>Spermatophyta</taxon>
        <taxon>Magnoliopsida</taxon>
        <taxon>eudicotyledons</taxon>
        <taxon>Gunneridae</taxon>
        <taxon>Pentapetalae</taxon>
        <taxon>rosids</taxon>
        <taxon>malvids</taxon>
        <taxon>Sapindales</taxon>
        <taxon>Sapindaceae</taxon>
        <taxon>Hippocastanoideae</taxon>
        <taxon>Acereae</taxon>
        <taxon>Dipteronia</taxon>
    </lineage>
</organism>
<name>A0AAD9WTE6_9ROSI</name>
<dbReference type="Proteomes" id="UP001280121">
    <property type="component" value="Unassembled WGS sequence"/>
</dbReference>
<comment type="caution">
    <text evidence="1">The sequence shown here is derived from an EMBL/GenBank/DDBJ whole genome shotgun (WGS) entry which is preliminary data.</text>
</comment>
<proteinExistence type="predicted"/>
<evidence type="ECO:0000313" key="2">
    <source>
        <dbReference type="Proteomes" id="UP001280121"/>
    </source>
</evidence>